<reference evidence="2 3" key="1">
    <citation type="submission" date="2024-09" db="EMBL/GenBank/DDBJ databases">
        <authorList>
            <person name="Sun Q."/>
            <person name="Mori K."/>
        </authorList>
    </citation>
    <scope>NUCLEOTIDE SEQUENCE [LARGE SCALE GENOMIC DNA]</scope>
    <source>
        <strain evidence="2 3">NCAIM B.02604</strain>
    </source>
</reference>
<proteinExistence type="predicted"/>
<name>A0ABV6PDV0_9MICC</name>
<keyword evidence="1" id="KW-0812">Transmembrane</keyword>
<evidence type="ECO:0000313" key="3">
    <source>
        <dbReference type="Proteomes" id="UP001589862"/>
    </source>
</evidence>
<dbReference type="RefSeq" id="WP_377460331.1">
    <property type="nucleotide sequence ID" value="NZ_JBHLUB010000032.1"/>
</dbReference>
<dbReference type="EMBL" id="JBHLUB010000032">
    <property type="protein sequence ID" value="MFC0582846.1"/>
    <property type="molecule type" value="Genomic_DNA"/>
</dbReference>
<evidence type="ECO:0000313" key="2">
    <source>
        <dbReference type="EMBL" id="MFC0582846.1"/>
    </source>
</evidence>
<feature type="transmembrane region" description="Helical" evidence="1">
    <location>
        <begin position="12"/>
        <end position="34"/>
    </location>
</feature>
<organism evidence="2 3">
    <name type="scientific">Micrococcoides hystricis</name>
    <dbReference type="NCBI Taxonomy" id="1572761"/>
    <lineage>
        <taxon>Bacteria</taxon>
        <taxon>Bacillati</taxon>
        <taxon>Actinomycetota</taxon>
        <taxon>Actinomycetes</taxon>
        <taxon>Micrococcales</taxon>
        <taxon>Micrococcaceae</taxon>
        <taxon>Micrococcoides</taxon>
    </lineage>
</organism>
<keyword evidence="1" id="KW-0472">Membrane</keyword>
<comment type="caution">
    <text evidence="2">The sequence shown here is derived from an EMBL/GenBank/DDBJ whole genome shotgun (WGS) entry which is preliminary data.</text>
</comment>
<evidence type="ECO:0008006" key="4">
    <source>
        <dbReference type="Google" id="ProtNLM"/>
    </source>
</evidence>
<evidence type="ECO:0000256" key="1">
    <source>
        <dbReference type="SAM" id="Phobius"/>
    </source>
</evidence>
<dbReference type="Proteomes" id="UP001589862">
    <property type="component" value="Unassembled WGS sequence"/>
</dbReference>
<accession>A0ABV6PDV0</accession>
<protein>
    <recommendedName>
        <fullName evidence="4">DUF3592 domain-containing protein</fullName>
    </recommendedName>
</protein>
<sequence>MGPPSPVEMLFNAWPFLLFIGLILLVGIIAMIAIQRSKRGYRKVGVGGWEEFQGHVVAGFIDARATNRPPPGESMDRRFITMYIEYRDNENNLQTYEDQRTRVGAVREKLRKRFFRTTLRFVGNVNLNIADPIERERAEELARTEGYLMRLNPPEPVTVHRGRNGEIEWSLAR</sequence>
<keyword evidence="1" id="KW-1133">Transmembrane helix</keyword>
<gene>
    <name evidence="2" type="ORF">ACFFFR_10750</name>
</gene>
<keyword evidence="3" id="KW-1185">Reference proteome</keyword>